<dbReference type="PANTHER" id="PTHR30204:SF97">
    <property type="entry name" value="MERR FAMILY REGULATORY PROTEIN"/>
    <property type="match status" value="1"/>
</dbReference>
<evidence type="ECO:0000313" key="4">
    <source>
        <dbReference type="EMBL" id="SMC16643.1"/>
    </source>
</evidence>
<dbReference type="InterPro" id="IPR000551">
    <property type="entry name" value="MerR-type_HTH_dom"/>
</dbReference>
<feature type="domain" description="HTH merR-type" evidence="3">
    <location>
        <begin position="4"/>
        <end position="73"/>
    </location>
</feature>
<evidence type="ECO:0000256" key="1">
    <source>
        <dbReference type="ARBA" id="ARBA00023125"/>
    </source>
</evidence>
<protein>
    <submittedName>
        <fullName evidence="4">DNA-binding transcriptional regulator, MerR family</fullName>
    </submittedName>
</protein>
<dbReference type="CDD" id="cd00592">
    <property type="entry name" value="HTH_MerR-like"/>
    <property type="match status" value="1"/>
</dbReference>
<keyword evidence="5" id="KW-1185">Reference proteome</keyword>
<dbReference type="Proteomes" id="UP000192468">
    <property type="component" value="Unassembled WGS sequence"/>
</dbReference>
<dbReference type="Gene3D" id="1.10.1660.10">
    <property type="match status" value="1"/>
</dbReference>
<accession>A0A1W1WYG7</accession>
<evidence type="ECO:0000256" key="2">
    <source>
        <dbReference type="SAM" id="Coils"/>
    </source>
</evidence>
<dbReference type="GO" id="GO:0003677">
    <property type="term" value="F:DNA binding"/>
    <property type="evidence" value="ECO:0007669"/>
    <property type="project" value="UniProtKB-KW"/>
</dbReference>
<dbReference type="SMART" id="SM00422">
    <property type="entry name" value="HTH_MERR"/>
    <property type="match status" value="1"/>
</dbReference>
<proteinExistence type="predicted"/>
<dbReference type="GO" id="GO:0003700">
    <property type="term" value="F:DNA-binding transcription factor activity"/>
    <property type="evidence" value="ECO:0007669"/>
    <property type="project" value="InterPro"/>
</dbReference>
<feature type="coiled-coil region" evidence="2">
    <location>
        <begin position="77"/>
        <end position="108"/>
    </location>
</feature>
<keyword evidence="1 4" id="KW-0238">DNA-binding</keyword>
<organism evidence="4 5">
    <name type="scientific">Clostridium acidisoli DSM 12555</name>
    <dbReference type="NCBI Taxonomy" id="1121291"/>
    <lineage>
        <taxon>Bacteria</taxon>
        <taxon>Bacillati</taxon>
        <taxon>Bacillota</taxon>
        <taxon>Clostridia</taxon>
        <taxon>Eubacteriales</taxon>
        <taxon>Clostridiaceae</taxon>
        <taxon>Clostridium</taxon>
    </lineage>
</organism>
<dbReference type="SUPFAM" id="SSF46955">
    <property type="entry name" value="Putative DNA-binding domain"/>
    <property type="match status" value="1"/>
</dbReference>
<dbReference type="InterPro" id="IPR047057">
    <property type="entry name" value="MerR_fam"/>
</dbReference>
<dbReference type="InterPro" id="IPR009061">
    <property type="entry name" value="DNA-bd_dom_put_sf"/>
</dbReference>
<dbReference type="AlphaFoldDB" id="A0A1W1WYG7"/>
<dbReference type="PROSITE" id="PS50937">
    <property type="entry name" value="HTH_MERR_2"/>
    <property type="match status" value="1"/>
</dbReference>
<dbReference type="Pfam" id="PF13411">
    <property type="entry name" value="MerR_1"/>
    <property type="match status" value="1"/>
</dbReference>
<reference evidence="4 5" key="1">
    <citation type="submission" date="2017-04" db="EMBL/GenBank/DDBJ databases">
        <authorList>
            <person name="Afonso C.L."/>
            <person name="Miller P.J."/>
            <person name="Scott M.A."/>
            <person name="Spackman E."/>
            <person name="Goraichik I."/>
            <person name="Dimitrov K.M."/>
            <person name="Suarez D.L."/>
            <person name="Swayne D.E."/>
        </authorList>
    </citation>
    <scope>NUCLEOTIDE SEQUENCE [LARGE SCALE GENOMIC DNA]</scope>
    <source>
        <strain evidence="4 5">DSM 12555</strain>
    </source>
</reference>
<name>A0A1W1WYG7_9CLOT</name>
<evidence type="ECO:0000313" key="5">
    <source>
        <dbReference type="Proteomes" id="UP000192468"/>
    </source>
</evidence>
<dbReference type="RefSeq" id="WP_084113349.1">
    <property type="nucleotide sequence ID" value="NZ_FWXH01000002.1"/>
</dbReference>
<dbReference type="EMBL" id="FWXH01000002">
    <property type="protein sequence ID" value="SMC16643.1"/>
    <property type="molecule type" value="Genomic_DNA"/>
</dbReference>
<evidence type="ECO:0000259" key="3">
    <source>
        <dbReference type="PROSITE" id="PS50937"/>
    </source>
</evidence>
<gene>
    <name evidence="4" type="ORF">SAMN02745134_00127</name>
</gene>
<dbReference type="PANTHER" id="PTHR30204">
    <property type="entry name" value="REDOX-CYCLING DRUG-SENSING TRANSCRIPTIONAL ACTIVATOR SOXR"/>
    <property type="match status" value="1"/>
</dbReference>
<dbReference type="OrthoDB" id="1894615at2"/>
<keyword evidence="2" id="KW-0175">Coiled coil</keyword>
<sequence>MENKIKIKDFVKLTGTTLKTVIYYHKIGLLKEPMRSSGGYRLYGPEELNRMRSIKRLKSLGFNLKNIKELLGESSNKSSLRDVLNSLRRELQVEKENLEERLTKIDNLLKTETISLDEDILGQASFKKITETIGIDQTEVYEQKCPELFEQQKKIHNTLGDFEWGENYKATYEALAQYFKDNPEKYQKSLELGVRLNELLKLSQDNSEIEILALDSANFIKSIPKLKEILCNNSGLGYPFKSLYNKMSENVLSPVEIKFNQLLQQFLND</sequence>
<dbReference type="STRING" id="1121291.SAMN02745134_00127"/>